<dbReference type="CDD" id="cd23703">
    <property type="entry name" value="mS26_PET12"/>
    <property type="match status" value="1"/>
</dbReference>
<evidence type="ECO:0000256" key="2">
    <source>
        <dbReference type="SAM" id="MobiDB-lite"/>
    </source>
</evidence>
<organism evidence="3 4">
    <name type="scientific">Sphaerosporella brunnea</name>
    <dbReference type="NCBI Taxonomy" id="1250544"/>
    <lineage>
        <taxon>Eukaryota</taxon>
        <taxon>Fungi</taxon>
        <taxon>Dikarya</taxon>
        <taxon>Ascomycota</taxon>
        <taxon>Pezizomycotina</taxon>
        <taxon>Pezizomycetes</taxon>
        <taxon>Pezizales</taxon>
        <taxon>Pyronemataceae</taxon>
        <taxon>Sphaerosporella</taxon>
    </lineage>
</organism>
<keyword evidence="1" id="KW-0175">Coiled coil</keyword>
<protein>
    <submittedName>
        <fullName evidence="3">Uncharacterized protein</fullName>
    </submittedName>
</protein>
<accession>A0A5J5EMB7</accession>
<keyword evidence="4" id="KW-1185">Reference proteome</keyword>
<evidence type="ECO:0000313" key="4">
    <source>
        <dbReference type="Proteomes" id="UP000326924"/>
    </source>
</evidence>
<reference evidence="3 4" key="1">
    <citation type="submission" date="2019-09" db="EMBL/GenBank/DDBJ databases">
        <title>Draft genome of the ectomycorrhizal ascomycete Sphaerosporella brunnea.</title>
        <authorList>
            <consortium name="DOE Joint Genome Institute"/>
            <person name="Benucci G.M."/>
            <person name="Marozzi G."/>
            <person name="Antonielli L."/>
            <person name="Sanchez S."/>
            <person name="Marco P."/>
            <person name="Wang X."/>
            <person name="Falini L.B."/>
            <person name="Barry K."/>
            <person name="Haridas S."/>
            <person name="Lipzen A."/>
            <person name="Labutti K."/>
            <person name="Grigoriev I.V."/>
            <person name="Murat C."/>
            <person name="Martin F."/>
            <person name="Albertini E."/>
            <person name="Donnini D."/>
            <person name="Bonito G."/>
        </authorList>
    </citation>
    <scope>NUCLEOTIDE SEQUENCE [LARGE SCALE GENOMIC DNA]</scope>
    <source>
        <strain evidence="3 4">Sb_GMNB300</strain>
    </source>
</reference>
<feature type="coiled-coil region" evidence="1">
    <location>
        <begin position="172"/>
        <end position="199"/>
    </location>
</feature>
<name>A0A5J5EMB7_9PEZI</name>
<dbReference type="InParanoid" id="A0A5J5EMB7"/>
<sequence>MLPPHSPALRRAFGTSARRLVGPEHPNFIEIPRVKLPKAAPPQRKKGILPKPRTLFPDSRPEKGTIEYTKKATPLPKPQISDHPQAPEAKAFQEWQAAMASKRRANLREGMRLLKKRKVSIELARAKILRERSKLREEKLAAAEREDVRLTLPSILSTIRLQEKGLKDPDRAQRLQEMAARREAQVQKKKQERQQLIHELYLNAGDFILTERDLDRAIDEQFREKDQTQVYLERTKPPTVREMLVQKERNAQGEGLGGMGLGAEESAILEVGGALTGGRMSLVNHLAGRNMYGV</sequence>
<gene>
    <name evidence="3" type="ORF">FN846DRAFT_966092</name>
</gene>
<comment type="caution">
    <text evidence="3">The sequence shown here is derived from an EMBL/GenBank/DDBJ whole genome shotgun (WGS) entry which is preliminary data.</text>
</comment>
<dbReference type="Proteomes" id="UP000326924">
    <property type="component" value="Unassembled WGS sequence"/>
</dbReference>
<dbReference type="AlphaFoldDB" id="A0A5J5EMB7"/>
<evidence type="ECO:0000313" key="3">
    <source>
        <dbReference type="EMBL" id="KAA8896179.1"/>
    </source>
</evidence>
<proteinExistence type="predicted"/>
<dbReference type="InterPro" id="IPR058940">
    <property type="entry name" value="mS26_fungi"/>
</dbReference>
<dbReference type="OrthoDB" id="5223508at2759"/>
<feature type="region of interest" description="Disordered" evidence="2">
    <location>
        <begin position="37"/>
        <end position="64"/>
    </location>
</feature>
<evidence type="ECO:0000256" key="1">
    <source>
        <dbReference type="SAM" id="Coils"/>
    </source>
</evidence>
<dbReference type="Pfam" id="PF26163">
    <property type="entry name" value="mS26"/>
    <property type="match status" value="1"/>
</dbReference>
<dbReference type="EMBL" id="VXIS01000224">
    <property type="protein sequence ID" value="KAA8896179.1"/>
    <property type="molecule type" value="Genomic_DNA"/>
</dbReference>